<dbReference type="InterPro" id="IPR013216">
    <property type="entry name" value="Methyltransf_11"/>
</dbReference>
<protein>
    <submittedName>
        <fullName evidence="2">Methyltransferase domain-containing protein</fullName>
    </submittedName>
</protein>
<keyword evidence="3" id="KW-1185">Reference proteome</keyword>
<dbReference type="RefSeq" id="WP_137275083.1">
    <property type="nucleotide sequence ID" value="NZ_QKNX01000001.1"/>
</dbReference>
<name>A0A4V5ZPH3_9EURY</name>
<accession>A0A4V5ZPH3</accession>
<sequence length="189" mass="20935">MGFHTFDPDQADRLEDVSRYRWCSNEELFTYLAPSPDDEVADLGSGTGFYTDFVADHVETVYAVDVQAEMHERYAENGIPKNVETVTAPIDELPLDDDALDSAFTTMTYHEFSGPAAIAEIGRVLRPGGRLVVIDWAREGYGTDGPPLESRHDLGHAISALSEGGFVVDRAESRTETFVCVARNESDRR</sequence>
<dbReference type="Pfam" id="PF08241">
    <property type="entry name" value="Methyltransf_11"/>
    <property type="match status" value="1"/>
</dbReference>
<dbReference type="InterPro" id="IPR029063">
    <property type="entry name" value="SAM-dependent_MTases_sf"/>
</dbReference>
<keyword evidence="2" id="KW-0489">Methyltransferase</keyword>
<organism evidence="2 3">
    <name type="scientific">Natronomonas salsuginis</name>
    <dbReference type="NCBI Taxonomy" id="2217661"/>
    <lineage>
        <taxon>Archaea</taxon>
        <taxon>Methanobacteriati</taxon>
        <taxon>Methanobacteriota</taxon>
        <taxon>Stenosarchaea group</taxon>
        <taxon>Halobacteria</taxon>
        <taxon>Halobacteriales</taxon>
        <taxon>Natronomonadaceae</taxon>
        <taxon>Natronomonas</taxon>
    </lineage>
</organism>
<proteinExistence type="predicted"/>
<feature type="domain" description="Methyltransferase type 11" evidence="1">
    <location>
        <begin position="42"/>
        <end position="133"/>
    </location>
</feature>
<dbReference type="PANTHER" id="PTHR43591">
    <property type="entry name" value="METHYLTRANSFERASE"/>
    <property type="match status" value="1"/>
</dbReference>
<reference evidence="2 3" key="1">
    <citation type="submission" date="2019-04" db="EMBL/GenBank/DDBJ databases">
        <title>Natronomonas sp. F20-122 a newhaloarchaeon isolated from a saline saltern of Isla Bacuta, Huelva, Spain.</title>
        <authorList>
            <person name="Duran-Viseras A."/>
            <person name="Sanchez-Porro C."/>
            <person name="Ventosa A."/>
        </authorList>
    </citation>
    <scope>NUCLEOTIDE SEQUENCE [LARGE SCALE GENOMIC DNA]</scope>
    <source>
        <strain evidence="2 3">F20-122</strain>
    </source>
</reference>
<evidence type="ECO:0000313" key="3">
    <source>
        <dbReference type="Proteomes" id="UP000308037"/>
    </source>
</evidence>
<dbReference type="CDD" id="cd02440">
    <property type="entry name" value="AdoMet_MTases"/>
    <property type="match status" value="1"/>
</dbReference>
<evidence type="ECO:0000313" key="2">
    <source>
        <dbReference type="EMBL" id="TKR27783.1"/>
    </source>
</evidence>
<dbReference type="EMBL" id="QKNX01000001">
    <property type="protein sequence ID" value="TKR27783.1"/>
    <property type="molecule type" value="Genomic_DNA"/>
</dbReference>
<dbReference type="PANTHER" id="PTHR43591:SF110">
    <property type="entry name" value="RHODANESE DOMAIN-CONTAINING PROTEIN"/>
    <property type="match status" value="1"/>
</dbReference>
<dbReference type="Gene3D" id="3.40.50.150">
    <property type="entry name" value="Vaccinia Virus protein VP39"/>
    <property type="match status" value="1"/>
</dbReference>
<gene>
    <name evidence="2" type="ORF">DM868_01445</name>
</gene>
<dbReference type="OrthoDB" id="302307at2157"/>
<comment type="caution">
    <text evidence="2">The sequence shown here is derived from an EMBL/GenBank/DDBJ whole genome shotgun (WGS) entry which is preliminary data.</text>
</comment>
<dbReference type="Proteomes" id="UP000308037">
    <property type="component" value="Unassembled WGS sequence"/>
</dbReference>
<dbReference type="AlphaFoldDB" id="A0A4V5ZPH3"/>
<keyword evidence="2" id="KW-0808">Transferase</keyword>
<dbReference type="SUPFAM" id="SSF53335">
    <property type="entry name" value="S-adenosyl-L-methionine-dependent methyltransferases"/>
    <property type="match status" value="1"/>
</dbReference>
<dbReference type="GO" id="GO:0008757">
    <property type="term" value="F:S-adenosylmethionine-dependent methyltransferase activity"/>
    <property type="evidence" value="ECO:0007669"/>
    <property type="project" value="InterPro"/>
</dbReference>
<dbReference type="GO" id="GO:0032259">
    <property type="term" value="P:methylation"/>
    <property type="evidence" value="ECO:0007669"/>
    <property type="project" value="UniProtKB-KW"/>
</dbReference>
<evidence type="ECO:0000259" key="1">
    <source>
        <dbReference type="Pfam" id="PF08241"/>
    </source>
</evidence>